<evidence type="ECO:0000256" key="10">
    <source>
        <dbReference type="SAM" id="Phobius"/>
    </source>
</evidence>
<dbReference type="GO" id="GO:0005506">
    <property type="term" value="F:iron ion binding"/>
    <property type="evidence" value="ECO:0007669"/>
    <property type="project" value="InterPro"/>
</dbReference>
<evidence type="ECO:0008006" key="13">
    <source>
        <dbReference type="Google" id="ProtNLM"/>
    </source>
</evidence>
<dbReference type="GO" id="GO:0020037">
    <property type="term" value="F:heme binding"/>
    <property type="evidence" value="ECO:0007669"/>
    <property type="project" value="InterPro"/>
</dbReference>
<feature type="binding site" description="axial binding residue" evidence="8">
    <location>
        <position position="502"/>
    </location>
    <ligand>
        <name>heme</name>
        <dbReference type="ChEBI" id="CHEBI:30413"/>
    </ligand>
    <ligandPart>
        <name>Fe</name>
        <dbReference type="ChEBI" id="CHEBI:18248"/>
    </ligandPart>
</feature>
<keyword evidence="7 9" id="KW-0503">Monooxygenase</keyword>
<evidence type="ECO:0000256" key="1">
    <source>
        <dbReference type="ARBA" id="ARBA00001971"/>
    </source>
</evidence>
<gene>
    <name evidence="11" type="ORF">MVEN_01815300</name>
</gene>
<evidence type="ECO:0000313" key="12">
    <source>
        <dbReference type="Proteomes" id="UP000620124"/>
    </source>
</evidence>
<keyword evidence="10" id="KW-0812">Transmembrane</keyword>
<dbReference type="Proteomes" id="UP000620124">
    <property type="component" value="Unassembled WGS sequence"/>
</dbReference>
<evidence type="ECO:0000256" key="5">
    <source>
        <dbReference type="ARBA" id="ARBA00023002"/>
    </source>
</evidence>
<keyword evidence="10" id="KW-1133">Transmembrane helix</keyword>
<protein>
    <recommendedName>
        <fullName evidence="13">Cytochrome P450 monooxygenase pc-3</fullName>
    </recommendedName>
</protein>
<keyword evidence="6 8" id="KW-0408">Iron</keyword>
<sequence length="581" mass="65887">MISPGIRLISRPLAILSLLLLAGHQVNIPAYIVLLFAVEAVLTIIAVRIWVVRLMQHIKARNAGARLVPTACARWPGNLDILTNLRREWNASYPFEVLRKLLATSDTNVLNLRIGWGDYVFTTEPEYIKLVLATDFANYVKGDALRGYMGSVLGTGVFNSDGDMWKFHRAATRPFFNRDRISDFEIFARHADRAIERMKERMRNGYAVDFQDLASRFTMDSATSFLFGSCVDSLAAPLPYPPTSTAPFPFPLPAPDRADVFTSAYNTAINAISSRSRFGWIWPLFEMRQDATRGPMAVVDEYLEPIIAEGVKRKNVLGVDGGKKEEPETLLDELLNLMEDPKVLKDEMLNILLAGRDTTMSVLTFVVYFLSVYPAVFTRLRAEILERVGGERSPTYEDIREMRYLRAVINETMRLYPPVPSNLRESVNATTWPSTDPSQPPLYIPAGTKISYSVFLMHRRTDLWGPTAEEFDPDRFLDDRLRRYLLANPFCFLPFNAGPRVCLGQQFAYNEVSFMLIRLLQAFSSTALDVDACPPHARVPSEWKDGHGRMAMERFRPRLHLTMSSEGGLWVKMTESKEGEV</sequence>
<dbReference type="AlphaFoldDB" id="A0A8H6XJM6"/>
<dbReference type="OrthoDB" id="1470350at2759"/>
<feature type="transmembrane region" description="Helical" evidence="10">
    <location>
        <begin position="28"/>
        <end position="51"/>
    </location>
</feature>
<dbReference type="InterPro" id="IPR017972">
    <property type="entry name" value="Cyt_P450_CS"/>
</dbReference>
<dbReference type="Pfam" id="PF00067">
    <property type="entry name" value="p450"/>
    <property type="match status" value="1"/>
</dbReference>
<dbReference type="GO" id="GO:0016705">
    <property type="term" value="F:oxidoreductase activity, acting on paired donors, with incorporation or reduction of molecular oxygen"/>
    <property type="evidence" value="ECO:0007669"/>
    <property type="project" value="InterPro"/>
</dbReference>
<comment type="cofactor">
    <cofactor evidence="1 8">
        <name>heme</name>
        <dbReference type="ChEBI" id="CHEBI:30413"/>
    </cofactor>
</comment>
<dbReference type="EMBL" id="JACAZI010000017">
    <property type="protein sequence ID" value="KAF7342272.1"/>
    <property type="molecule type" value="Genomic_DNA"/>
</dbReference>
<dbReference type="CDD" id="cd11063">
    <property type="entry name" value="CYP52"/>
    <property type="match status" value="1"/>
</dbReference>
<evidence type="ECO:0000256" key="2">
    <source>
        <dbReference type="ARBA" id="ARBA00010617"/>
    </source>
</evidence>
<organism evidence="11 12">
    <name type="scientific">Mycena venus</name>
    <dbReference type="NCBI Taxonomy" id="2733690"/>
    <lineage>
        <taxon>Eukaryota</taxon>
        <taxon>Fungi</taxon>
        <taxon>Dikarya</taxon>
        <taxon>Basidiomycota</taxon>
        <taxon>Agaricomycotina</taxon>
        <taxon>Agaricomycetes</taxon>
        <taxon>Agaricomycetidae</taxon>
        <taxon>Agaricales</taxon>
        <taxon>Marasmiineae</taxon>
        <taxon>Mycenaceae</taxon>
        <taxon>Mycena</taxon>
    </lineage>
</organism>
<dbReference type="PROSITE" id="PS00086">
    <property type="entry name" value="CYTOCHROME_P450"/>
    <property type="match status" value="1"/>
</dbReference>
<evidence type="ECO:0000256" key="3">
    <source>
        <dbReference type="ARBA" id="ARBA00022617"/>
    </source>
</evidence>
<dbReference type="InterPro" id="IPR036396">
    <property type="entry name" value="Cyt_P450_sf"/>
</dbReference>
<feature type="transmembrane region" description="Helical" evidence="10">
    <location>
        <begin position="358"/>
        <end position="377"/>
    </location>
</feature>
<dbReference type="PANTHER" id="PTHR24287:SF1">
    <property type="entry name" value="P450, PUTATIVE (EUROFUNG)-RELATED"/>
    <property type="match status" value="1"/>
</dbReference>
<accession>A0A8H6XJM6</accession>
<keyword evidence="12" id="KW-1185">Reference proteome</keyword>
<dbReference type="Gene3D" id="1.10.630.10">
    <property type="entry name" value="Cytochrome P450"/>
    <property type="match status" value="1"/>
</dbReference>
<dbReference type="PRINTS" id="PR00463">
    <property type="entry name" value="EP450I"/>
</dbReference>
<proteinExistence type="inferred from homology"/>
<dbReference type="GO" id="GO:0004497">
    <property type="term" value="F:monooxygenase activity"/>
    <property type="evidence" value="ECO:0007669"/>
    <property type="project" value="UniProtKB-KW"/>
</dbReference>
<dbReference type="PANTHER" id="PTHR24287">
    <property type="entry name" value="P450, PUTATIVE (EUROFUNG)-RELATED"/>
    <property type="match status" value="1"/>
</dbReference>
<comment type="caution">
    <text evidence="11">The sequence shown here is derived from an EMBL/GenBank/DDBJ whole genome shotgun (WGS) entry which is preliminary data.</text>
</comment>
<evidence type="ECO:0000256" key="4">
    <source>
        <dbReference type="ARBA" id="ARBA00022723"/>
    </source>
</evidence>
<keyword evidence="5 9" id="KW-0560">Oxidoreductase</keyword>
<evidence type="ECO:0000313" key="11">
    <source>
        <dbReference type="EMBL" id="KAF7342272.1"/>
    </source>
</evidence>
<comment type="similarity">
    <text evidence="2 9">Belongs to the cytochrome P450 family.</text>
</comment>
<reference evidence="11" key="1">
    <citation type="submission" date="2020-05" db="EMBL/GenBank/DDBJ databases">
        <title>Mycena genomes resolve the evolution of fungal bioluminescence.</title>
        <authorList>
            <person name="Tsai I.J."/>
        </authorList>
    </citation>
    <scope>NUCLEOTIDE SEQUENCE</scope>
    <source>
        <strain evidence="11">CCC161011</strain>
    </source>
</reference>
<dbReference type="SUPFAM" id="SSF48264">
    <property type="entry name" value="Cytochrome P450"/>
    <property type="match status" value="1"/>
</dbReference>
<keyword evidence="3 8" id="KW-0349">Heme</keyword>
<keyword evidence="4 8" id="KW-0479">Metal-binding</keyword>
<keyword evidence="10" id="KW-0472">Membrane</keyword>
<evidence type="ECO:0000256" key="9">
    <source>
        <dbReference type="RuleBase" id="RU000461"/>
    </source>
</evidence>
<evidence type="ECO:0000256" key="7">
    <source>
        <dbReference type="ARBA" id="ARBA00023033"/>
    </source>
</evidence>
<evidence type="ECO:0000256" key="8">
    <source>
        <dbReference type="PIRSR" id="PIRSR602401-1"/>
    </source>
</evidence>
<name>A0A8H6XJM6_9AGAR</name>
<evidence type="ECO:0000256" key="6">
    <source>
        <dbReference type="ARBA" id="ARBA00023004"/>
    </source>
</evidence>
<dbReference type="PRINTS" id="PR00385">
    <property type="entry name" value="P450"/>
</dbReference>
<dbReference type="InterPro" id="IPR047146">
    <property type="entry name" value="Cyt_P450_E_CYP52_fungi"/>
</dbReference>
<dbReference type="InterPro" id="IPR001128">
    <property type="entry name" value="Cyt_P450"/>
</dbReference>
<dbReference type="InterPro" id="IPR002401">
    <property type="entry name" value="Cyt_P450_E_grp-I"/>
</dbReference>